<dbReference type="InterPro" id="IPR036938">
    <property type="entry name" value="PAP2/HPO_sf"/>
</dbReference>
<dbReference type="InterPro" id="IPR000326">
    <property type="entry name" value="PAP2/HPO"/>
</dbReference>
<sequence length="291" mass="32504">MALVTVALELVLVVTTMLVTASLVVVGPRRIATALSEFRWRLEVCLLPLAALAAVLFVRWATVDVTVRLEQRVIGYNLTPHLFEIERIVFPENPVAVLQSFQSPELTSFFVFVYIYGYAFLLLFPFVAYFSLDRMEELSTLLLSYTANYGIGLGCYILFMAFGPSNLAPDFFERLLYDAFPQAAFLTYQVNQPTNVFPSLHTSLSVTVFLLAWLTRDEYPVWVPIAGVLAGSVLLSTMYLGIHWFSDVVAGTVLAVVSVYIGRNYTVAGILHGVRDYVDARLSRDGQPDSK</sequence>
<dbReference type="GO" id="GO:0016020">
    <property type="term" value="C:membrane"/>
    <property type="evidence" value="ECO:0007669"/>
    <property type="project" value="UniProtKB-SubCell"/>
</dbReference>
<feature type="transmembrane region" description="Helical" evidence="1">
    <location>
        <begin position="109"/>
        <end position="130"/>
    </location>
</feature>
<dbReference type="Pfam" id="PF14378">
    <property type="entry name" value="PAP2_3"/>
    <property type="match status" value="1"/>
</dbReference>
<feature type="transmembrane region" description="Helical" evidence="1">
    <location>
        <begin position="221"/>
        <end position="242"/>
    </location>
</feature>
<dbReference type="Proteomes" id="UP000182829">
    <property type="component" value="Unassembled WGS sequence"/>
</dbReference>
<keyword evidence="1" id="KW-0472">Membrane</keyword>
<evidence type="ECO:0000256" key="1">
    <source>
        <dbReference type="SAM" id="Phobius"/>
    </source>
</evidence>
<dbReference type="AlphaFoldDB" id="A0A1I3QYX7"/>
<feature type="transmembrane region" description="Helical" evidence="1">
    <location>
        <begin position="248"/>
        <end position="274"/>
    </location>
</feature>
<proteinExistence type="predicted"/>
<accession>A0A1I3QYX7</accession>
<feature type="transmembrane region" description="Helical" evidence="1">
    <location>
        <begin position="196"/>
        <end position="214"/>
    </location>
</feature>
<feature type="domain" description="Phosphatidic acid phosphatase type 2/haloperoxidase" evidence="2">
    <location>
        <begin position="153"/>
        <end position="263"/>
    </location>
</feature>
<dbReference type="OMA" id="TEYMTFA"/>
<evidence type="ECO:0000313" key="3">
    <source>
        <dbReference type="EMBL" id="SFJ39473.1"/>
    </source>
</evidence>
<dbReference type="SUPFAM" id="SSF48317">
    <property type="entry name" value="Acid phosphatase/Vanadium-dependent haloperoxidase"/>
    <property type="match status" value="1"/>
</dbReference>
<gene>
    <name evidence="3" type="ORF">SAMN05443661_12637</name>
</gene>
<dbReference type="Gene3D" id="1.20.144.10">
    <property type="entry name" value="Phosphatidic acid phosphatase type 2/haloperoxidase"/>
    <property type="match status" value="1"/>
</dbReference>
<protein>
    <submittedName>
        <fullName evidence="3">PAP2 superfamily protein</fullName>
    </submittedName>
</protein>
<dbReference type="SMART" id="SM00014">
    <property type="entry name" value="acidPPc"/>
    <property type="match status" value="1"/>
</dbReference>
<dbReference type="RefSeq" id="WP_005579784.1">
    <property type="nucleotide sequence ID" value="NZ_FORO01000026.1"/>
</dbReference>
<evidence type="ECO:0000313" key="4">
    <source>
        <dbReference type="Proteomes" id="UP000182829"/>
    </source>
</evidence>
<dbReference type="OrthoDB" id="329477at2157"/>
<evidence type="ECO:0000259" key="2">
    <source>
        <dbReference type="SMART" id="SM00014"/>
    </source>
</evidence>
<feature type="transmembrane region" description="Helical" evidence="1">
    <location>
        <begin position="142"/>
        <end position="162"/>
    </location>
</feature>
<dbReference type="GeneID" id="14206526"/>
<keyword evidence="1" id="KW-0812">Transmembrane</keyword>
<keyword evidence="1" id="KW-1133">Transmembrane helix</keyword>
<dbReference type="InterPro" id="IPR026841">
    <property type="entry name" value="Aur1/Ipt1"/>
</dbReference>
<dbReference type="EMBL" id="FORO01000026">
    <property type="protein sequence ID" value="SFJ39473.1"/>
    <property type="molecule type" value="Genomic_DNA"/>
</dbReference>
<reference evidence="3 4" key="1">
    <citation type="submission" date="2016-10" db="EMBL/GenBank/DDBJ databases">
        <authorList>
            <person name="de Groot N.N."/>
        </authorList>
    </citation>
    <scope>NUCLEOTIDE SEQUENCE [LARGE SCALE GENOMIC DNA]</scope>
    <source>
        <strain evidence="3 4">SP2</strain>
    </source>
</reference>
<name>A0A1I3QYX7_9EURY</name>
<organism evidence="3 4">
    <name type="scientific">Natronobacterium gregoryi</name>
    <dbReference type="NCBI Taxonomy" id="44930"/>
    <lineage>
        <taxon>Archaea</taxon>
        <taxon>Methanobacteriati</taxon>
        <taxon>Methanobacteriota</taxon>
        <taxon>Stenosarchaea group</taxon>
        <taxon>Halobacteria</taxon>
        <taxon>Halobacteriales</taxon>
        <taxon>Natrialbaceae</taxon>
        <taxon>Natronobacterium</taxon>
    </lineage>
</organism>
<feature type="transmembrane region" description="Helical" evidence="1">
    <location>
        <begin position="40"/>
        <end position="61"/>
    </location>
</feature>
<feature type="transmembrane region" description="Helical" evidence="1">
    <location>
        <begin position="6"/>
        <end position="28"/>
    </location>
</feature>
<dbReference type="CDD" id="cd03386">
    <property type="entry name" value="PAP2_Aur1_like"/>
    <property type="match status" value="1"/>
</dbReference>